<organism evidence="3 4">
    <name type="scientific">Neurospora tetraspora</name>
    <dbReference type="NCBI Taxonomy" id="94610"/>
    <lineage>
        <taxon>Eukaryota</taxon>
        <taxon>Fungi</taxon>
        <taxon>Dikarya</taxon>
        <taxon>Ascomycota</taxon>
        <taxon>Pezizomycotina</taxon>
        <taxon>Sordariomycetes</taxon>
        <taxon>Sordariomycetidae</taxon>
        <taxon>Sordariales</taxon>
        <taxon>Sordariaceae</taxon>
        <taxon>Neurospora</taxon>
    </lineage>
</organism>
<dbReference type="EMBL" id="JAUEPP010000004">
    <property type="protein sequence ID" value="KAK3345337.1"/>
    <property type="molecule type" value="Genomic_DNA"/>
</dbReference>
<dbReference type="Proteomes" id="UP001278500">
    <property type="component" value="Unassembled WGS sequence"/>
</dbReference>
<evidence type="ECO:0000313" key="4">
    <source>
        <dbReference type="Proteomes" id="UP001278500"/>
    </source>
</evidence>
<evidence type="ECO:0000256" key="1">
    <source>
        <dbReference type="SAM" id="MobiDB-lite"/>
    </source>
</evidence>
<proteinExistence type="predicted"/>
<dbReference type="AlphaFoldDB" id="A0AAE0MT73"/>
<dbReference type="GeneID" id="87858979"/>
<evidence type="ECO:0000313" key="3">
    <source>
        <dbReference type="EMBL" id="KAK3345337.1"/>
    </source>
</evidence>
<evidence type="ECO:0000259" key="2">
    <source>
        <dbReference type="Pfam" id="PF06985"/>
    </source>
</evidence>
<accession>A0AAE0MT73</accession>
<dbReference type="RefSeq" id="XP_062681950.1">
    <property type="nucleotide sequence ID" value="XM_062821825.1"/>
</dbReference>
<dbReference type="Pfam" id="PF06985">
    <property type="entry name" value="HET"/>
    <property type="match status" value="1"/>
</dbReference>
<reference evidence="3" key="2">
    <citation type="submission" date="2023-06" db="EMBL/GenBank/DDBJ databases">
        <authorList>
            <consortium name="Lawrence Berkeley National Laboratory"/>
            <person name="Haridas S."/>
            <person name="Hensen N."/>
            <person name="Bonometti L."/>
            <person name="Westerberg I."/>
            <person name="Brannstrom I.O."/>
            <person name="Guillou S."/>
            <person name="Cros-Aarteil S."/>
            <person name="Calhoun S."/>
            <person name="Kuo A."/>
            <person name="Mondo S."/>
            <person name="Pangilinan J."/>
            <person name="Riley R."/>
            <person name="Labutti K."/>
            <person name="Andreopoulos B."/>
            <person name="Lipzen A."/>
            <person name="Chen C."/>
            <person name="Yanf M."/>
            <person name="Daum C."/>
            <person name="Ng V."/>
            <person name="Clum A."/>
            <person name="Steindorff A."/>
            <person name="Ohm R."/>
            <person name="Martin F."/>
            <person name="Silar P."/>
            <person name="Natvig D."/>
            <person name="Lalanne C."/>
            <person name="Gautier V."/>
            <person name="Ament-Velasquez S.L."/>
            <person name="Kruys A."/>
            <person name="Hutchinson M.I."/>
            <person name="Powell A.J."/>
            <person name="Barry K."/>
            <person name="Miller A.N."/>
            <person name="Grigoriev I.V."/>
            <person name="Debuchy R."/>
            <person name="Gladieux P."/>
            <person name="Thoren M.H."/>
            <person name="Johannesson H."/>
        </authorList>
    </citation>
    <scope>NUCLEOTIDE SEQUENCE</scope>
    <source>
        <strain evidence="3">CBS 560.94</strain>
    </source>
</reference>
<feature type="region of interest" description="Disordered" evidence="1">
    <location>
        <begin position="34"/>
        <end position="59"/>
    </location>
</feature>
<protein>
    <submittedName>
        <fullName evidence="3">Heterokaryon incompatibility protein-domain-containing protein</fullName>
    </submittedName>
</protein>
<gene>
    <name evidence="3" type="ORF">B0H65DRAFT_203069</name>
</gene>
<dbReference type="PANTHER" id="PTHR24148">
    <property type="entry name" value="ANKYRIN REPEAT DOMAIN-CONTAINING PROTEIN 39 HOMOLOG-RELATED"/>
    <property type="match status" value="1"/>
</dbReference>
<keyword evidence="4" id="KW-1185">Reference proteome</keyword>
<dbReference type="PANTHER" id="PTHR24148:SF77">
    <property type="entry name" value="HETEROKARYON INCOMPATIBILITY DOMAIN-CONTAINING PROTEIN"/>
    <property type="match status" value="1"/>
</dbReference>
<sequence length="429" mass="49038">MSGLGVVGATLNTITFVFDVADCVKQVIPKDEELLRPSGDDVGGSAAENPSASGVGTRGYPYRPLLSENQIRLLLLEPLAPGPTQDSQPICATLHHVEFDSESLSTRPYKALSYEWEVRKYQFGKDYYYPFLMIDEYEESIRKEPKNVNPAILLDGHTVHIGKNLYHALKSIRHLENGTGDKSSLWLWVDTLCINQSDIQERGHQVRLMKRIYETAEMVLMWLGRGNTLTRMGMVAMNMEPDDFEKLVAREGLIWGELEGIRRICDMGYWRRVWILQEVVLARDYLVICNQDFISMEKFERALRVLCQHALNWRGFLRGLINRLPKTPAQEIITWRNTKGTTSPLIEWLKICVRCGFESTDQRDYVYALLGISDDCKGKIEPNYSRSAEEVYSSAIALIEDKAKGYNAIFCTNLAEFMGLDKWEATREV</sequence>
<reference evidence="3" key="1">
    <citation type="journal article" date="2023" name="Mol. Phylogenet. Evol.">
        <title>Genome-scale phylogeny and comparative genomics of the fungal order Sordariales.</title>
        <authorList>
            <person name="Hensen N."/>
            <person name="Bonometti L."/>
            <person name="Westerberg I."/>
            <person name="Brannstrom I.O."/>
            <person name="Guillou S."/>
            <person name="Cros-Aarteil S."/>
            <person name="Calhoun S."/>
            <person name="Haridas S."/>
            <person name="Kuo A."/>
            <person name="Mondo S."/>
            <person name="Pangilinan J."/>
            <person name="Riley R."/>
            <person name="LaButti K."/>
            <person name="Andreopoulos B."/>
            <person name="Lipzen A."/>
            <person name="Chen C."/>
            <person name="Yan M."/>
            <person name="Daum C."/>
            <person name="Ng V."/>
            <person name="Clum A."/>
            <person name="Steindorff A."/>
            <person name="Ohm R.A."/>
            <person name="Martin F."/>
            <person name="Silar P."/>
            <person name="Natvig D.O."/>
            <person name="Lalanne C."/>
            <person name="Gautier V."/>
            <person name="Ament-Velasquez S.L."/>
            <person name="Kruys A."/>
            <person name="Hutchinson M.I."/>
            <person name="Powell A.J."/>
            <person name="Barry K."/>
            <person name="Miller A.N."/>
            <person name="Grigoriev I.V."/>
            <person name="Debuchy R."/>
            <person name="Gladieux P."/>
            <person name="Hiltunen Thoren M."/>
            <person name="Johannesson H."/>
        </authorList>
    </citation>
    <scope>NUCLEOTIDE SEQUENCE</scope>
    <source>
        <strain evidence="3">CBS 560.94</strain>
    </source>
</reference>
<dbReference type="InterPro" id="IPR010730">
    <property type="entry name" value="HET"/>
</dbReference>
<feature type="domain" description="Heterokaryon incompatibility" evidence="2">
    <location>
        <begin position="109"/>
        <end position="278"/>
    </location>
</feature>
<comment type="caution">
    <text evidence="3">The sequence shown here is derived from an EMBL/GenBank/DDBJ whole genome shotgun (WGS) entry which is preliminary data.</text>
</comment>
<name>A0AAE0MT73_9PEZI</name>
<dbReference type="InterPro" id="IPR052895">
    <property type="entry name" value="HetReg/Transcr_Mod"/>
</dbReference>